<proteinExistence type="predicted"/>
<dbReference type="EMBL" id="FMHZ01000002">
    <property type="protein sequence ID" value="SCL68867.1"/>
    <property type="molecule type" value="Genomic_DNA"/>
</dbReference>
<protein>
    <submittedName>
        <fullName evidence="2">Uncharacterized protein</fullName>
    </submittedName>
</protein>
<accession>A0A1C6VRQ4</accession>
<feature type="region of interest" description="Disordered" evidence="1">
    <location>
        <begin position="460"/>
        <end position="479"/>
    </location>
</feature>
<feature type="region of interest" description="Disordered" evidence="1">
    <location>
        <begin position="393"/>
        <end position="421"/>
    </location>
</feature>
<evidence type="ECO:0000256" key="1">
    <source>
        <dbReference type="SAM" id="MobiDB-lite"/>
    </source>
</evidence>
<organism evidence="2 3">
    <name type="scientific">Micromonospora citrea</name>
    <dbReference type="NCBI Taxonomy" id="47855"/>
    <lineage>
        <taxon>Bacteria</taxon>
        <taxon>Bacillati</taxon>
        <taxon>Actinomycetota</taxon>
        <taxon>Actinomycetes</taxon>
        <taxon>Micromonosporales</taxon>
        <taxon>Micromonosporaceae</taxon>
        <taxon>Micromonospora</taxon>
    </lineage>
</organism>
<sequence length="479" mass="47832">MRAAVVGVVGRLPVLGARFGAAGGGPVEARSHRAGRRPGQPAVLLRVNARLPVRLGVPVRLGPVGLVGAPLRVRLGAGRRLACLPPLVRLGLPSLPAAVRLAVRGPVGALPPLGGYARLVVPSGRGALVRPLRVPLPLPRRGALPRPLGGPTSVGRSLPRLIGNALLVGNALLGGRAPLVAGPARALVRTAVVARLRSAAEARLGPRVVLALRAVVLAAWGLAVVVAPGPAVVPTRELTVVVPAVVGGFGPEVVVPVQPRRGATRALVRLGEPARLGSGGGGDGAVPPGRLVPGRAGVVALVAGVVTRTGGVDRPARAGPAGAVVAVPGVAVRRLLPVGRLLVVGPGRLRVRAAVRLVVASPAAGAVLPAVPSVVPAAPALGLVVPGPAEVGAVGPGRRQRGHLGAADDRRPSPGRGRRGVLDADVTRVALARELRLPLGGRLDHPGGLGGVVPPVGVAAHPEDLSPRRVSGTAAAHRR</sequence>
<gene>
    <name evidence="2" type="ORF">GA0070606_4906</name>
</gene>
<dbReference type="STRING" id="47855.GA0070606_4906"/>
<keyword evidence="3" id="KW-1185">Reference proteome</keyword>
<evidence type="ECO:0000313" key="3">
    <source>
        <dbReference type="Proteomes" id="UP000199001"/>
    </source>
</evidence>
<dbReference type="Proteomes" id="UP000199001">
    <property type="component" value="Unassembled WGS sequence"/>
</dbReference>
<dbReference type="AlphaFoldDB" id="A0A1C6VRQ4"/>
<reference evidence="3" key="1">
    <citation type="submission" date="2016-06" db="EMBL/GenBank/DDBJ databases">
        <authorList>
            <person name="Varghese N."/>
            <person name="Submissions Spin"/>
        </authorList>
    </citation>
    <scope>NUCLEOTIDE SEQUENCE [LARGE SCALE GENOMIC DNA]</scope>
    <source>
        <strain evidence="3">DSM 43903</strain>
    </source>
</reference>
<name>A0A1C6VRQ4_9ACTN</name>
<evidence type="ECO:0000313" key="2">
    <source>
        <dbReference type="EMBL" id="SCL68867.1"/>
    </source>
</evidence>